<dbReference type="AlphaFoldDB" id="A0A2K9NW64"/>
<evidence type="ECO:0000313" key="2">
    <source>
        <dbReference type="Proteomes" id="UP000235584"/>
    </source>
</evidence>
<sequence length="338" mass="38949">MNLLIKIKNFFLDHKNIKSSLLILTAFWALCFWGSSAYEARTNVSPDVKAIVAIQTLKNNQMLVWDKPFLENQPYVRIESSNRSDHNWYWTLTEGLFEFLILGLLVFVWEKLHQKHTKEEVSKNQKRALTNLTYFIEIEEDSAAGAELPPFKKAILEINNLLAIDGHEVGKWLGPVKNELLFHNLESVLTGYQDLMIDGTDRDSKDHEDYLKVYQALRSIKFLHDRFMAVYILEEASDVKLKANLVLEMIHHLSILKNHVAKIVGNDKVEIDKDILCRLWNAIPAVSMGKTKKSTNTHLVKSRADLLKQLVAKYKKLAERPELVHSKEELDEEIDSAA</sequence>
<accession>A0A2K9NW64</accession>
<reference evidence="1 2" key="1">
    <citation type="submission" date="2018-01" db="EMBL/GenBank/DDBJ databases">
        <title>Complete genome sequence of Bacteriovorax stolpii DSM12778.</title>
        <authorList>
            <person name="Tang B."/>
            <person name="Chang J."/>
        </authorList>
    </citation>
    <scope>NUCLEOTIDE SEQUENCE [LARGE SCALE GENOMIC DNA]</scope>
    <source>
        <strain evidence="1 2">DSM 12778</strain>
    </source>
</reference>
<dbReference type="EMBL" id="CP025704">
    <property type="protein sequence ID" value="AUN99758.1"/>
    <property type="molecule type" value="Genomic_DNA"/>
</dbReference>
<dbReference type="Proteomes" id="UP000235584">
    <property type="component" value="Chromosome"/>
</dbReference>
<proteinExistence type="predicted"/>
<protein>
    <submittedName>
        <fullName evidence="1">Uncharacterized protein</fullName>
    </submittedName>
</protein>
<dbReference type="KEGG" id="bsto:C0V70_16920"/>
<gene>
    <name evidence="1" type="ORF">C0V70_16920</name>
</gene>
<keyword evidence="2" id="KW-1185">Reference proteome</keyword>
<dbReference type="RefSeq" id="WP_102245047.1">
    <property type="nucleotide sequence ID" value="NZ_CP025704.1"/>
</dbReference>
<organism evidence="1 2">
    <name type="scientific">Bacteriovorax stolpii</name>
    <name type="common">Bdellovibrio stolpii</name>
    <dbReference type="NCBI Taxonomy" id="960"/>
    <lineage>
        <taxon>Bacteria</taxon>
        <taxon>Pseudomonadati</taxon>
        <taxon>Bdellovibrionota</taxon>
        <taxon>Bacteriovoracia</taxon>
        <taxon>Bacteriovoracales</taxon>
        <taxon>Bacteriovoracaceae</taxon>
        <taxon>Bacteriovorax</taxon>
    </lineage>
</organism>
<evidence type="ECO:0000313" key="1">
    <source>
        <dbReference type="EMBL" id="AUN99758.1"/>
    </source>
</evidence>
<name>A0A2K9NW64_BACTC</name>